<dbReference type="PANTHER" id="PTHR46401">
    <property type="entry name" value="GLYCOSYLTRANSFERASE WBBK-RELATED"/>
    <property type="match status" value="1"/>
</dbReference>
<evidence type="ECO:0000259" key="4">
    <source>
        <dbReference type="Pfam" id="PF13439"/>
    </source>
</evidence>
<keyword evidence="5" id="KW-0328">Glycosyltransferase</keyword>
<accession>A0AA51ZWL1</accession>
<dbReference type="EMBL" id="CP129968">
    <property type="protein sequence ID" value="WNB18073.1"/>
    <property type="molecule type" value="Genomic_DNA"/>
</dbReference>
<dbReference type="Gene3D" id="3.40.50.2000">
    <property type="entry name" value="Glycogen Phosphorylase B"/>
    <property type="match status" value="2"/>
</dbReference>
<dbReference type="Pfam" id="PF13439">
    <property type="entry name" value="Glyco_transf_4"/>
    <property type="match status" value="1"/>
</dbReference>
<dbReference type="Pfam" id="PF00534">
    <property type="entry name" value="Glycos_transf_1"/>
    <property type="match status" value="1"/>
</dbReference>
<evidence type="ECO:0000313" key="5">
    <source>
        <dbReference type="EMBL" id="WNB18073.1"/>
    </source>
</evidence>
<dbReference type="GO" id="GO:0009103">
    <property type="term" value="P:lipopolysaccharide biosynthetic process"/>
    <property type="evidence" value="ECO:0007669"/>
    <property type="project" value="TreeGrafter"/>
</dbReference>
<keyword evidence="1 5" id="KW-0808">Transferase</keyword>
<feature type="domain" description="Glycosyltransferase subfamily 4-like N-terminal" evidence="4">
    <location>
        <begin position="54"/>
        <end position="169"/>
    </location>
</feature>
<keyword evidence="2" id="KW-1133">Transmembrane helix</keyword>
<keyword evidence="2" id="KW-0812">Transmembrane</keyword>
<name>A0AA51ZWL1_9BACT</name>
<feature type="domain" description="Glycosyl transferase family 1" evidence="3">
    <location>
        <begin position="173"/>
        <end position="321"/>
    </location>
</feature>
<dbReference type="InterPro" id="IPR028098">
    <property type="entry name" value="Glyco_trans_4-like_N"/>
</dbReference>
<dbReference type="AlphaFoldDB" id="A0AA51ZWL1"/>
<evidence type="ECO:0000256" key="2">
    <source>
        <dbReference type="SAM" id="Phobius"/>
    </source>
</evidence>
<gene>
    <name evidence="5" type="ORF">QYS47_29125</name>
</gene>
<sequence>MNTNEGIWIKNQIESLPKEVINKVYHFEIQKSEKPGIIVNTDHVLIQKIVCLPFRNWVIYEIIYFFWLVNLLIIKSVHKDYDIINFHIAYPMLSYFHRIKKYIKKPVVITEHWSAYHFNFGVPKPLPRIQRIFKYKIPVITVSYALKRDIETFSNSEFPSYILPNTVDENVFKPPIESQKKCKLFMISNWSYPKRPLLAFEAFVKSELYRNHELIVGGKGSLWGDMKEWILSNDYLHKIKLVGRLSPIEIANYLRDSKALLHPTEYETFSVVCAEAISIGCLVITHKVGGISEVLENNALFVKSNSINSWVESINQVDSKREILPTKRYSRKNIGQSYLKILNDVIRSY</sequence>
<dbReference type="SUPFAM" id="SSF53756">
    <property type="entry name" value="UDP-Glycosyltransferase/glycogen phosphorylase"/>
    <property type="match status" value="1"/>
</dbReference>
<keyword evidence="2" id="KW-0472">Membrane</keyword>
<proteinExistence type="predicted"/>
<dbReference type="GO" id="GO:0016757">
    <property type="term" value="F:glycosyltransferase activity"/>
    <property type="evidence" value="ECO:0007669"/>
    <property type="project" value="UniProtKB-KW"/>
</dbReference>
<dbReference type="InterPro" id="IPR001296">
    <property type="entry name" value="Glyco_trans_1"/>
</dbReference>
<dbReference type="KEGG" id="marp:QYS47_29125"/>
<dbReference type="CDD" id="cd03801">
    <property type="entry name" value="GT4_PimA-like"/>
    <property type="match status" value="1"/>
</dbReference>
<evidence type="ECO:0000259" key="3">
    <source>
        <dbReference type="Pfam" id="PF00534"/>
    </source>
</evidence>
<evidence type="ECO:0000256" key="1">
    <source>
        <dbReference type="ARBA" id="ARBA00022679"/>
    </source>
</evidence>
<organism evidence="5">
    <name type="scientific">Marivirga arenosa</name>
    <dbReference type="NCBI Taxonomy" id="3059076"/>
    <lineage>
        <taxon>Bacteria</taxon>
        <taxon>Pseudomonadati</taxon>
        <taxon>Bacteroidota</taxon>
        <taxon>Cytophagia</taxon>
        <taxon>Cytophagales</taxon>
        <taxon>Marivirgaceae</taxon>
        <taxon>Marivirga</taxon>
    </lineage>
</organism>
<dbReference type="Proteomes" id="UP001232019">
    <property type="component" value="Chromosome"/>
</dbReference>
<dbReference type="EC" id="2.4.-.-" evidence="5"/>
<reference evidence="5" key="1">
    <citation type="submission" date="2023-08" db="EMBL/GenBank/DDBJ databases">
        <title>Comparative genomics and taxonomic characterization of three novel marine species of genus Marivirga.</title>
        <authorList>
            <person name="Muhammad N."/>
            <person name="Kim S.-G."/>
        </authorList>
    </citation>
    <scope>NUCLEOTIDE SEQUENCE</scope>
    <source>
        <strain evidence="5">BKB1-2</strain>
    </source>
</reference>
<dbReference type="PANTHER" id="PTHR46401:SF2">
    <property type="entry name" value="GLYCOSYLTRANSFERASE WBBK-RELATED"/>
    <property type="match status" value="1"/>
</dbReference>
<protein>
    <submittedName>
        <fullName evidence="5">Glycosyltransferase family 4 protein</fullName>
        <ecNumber evidence="5">2.4.-.-</ecNumber>
    </submittedName>
</protein>
<dbReference type="RefSeq" id="WP_322347611.1">
    <property type="nucleotide sequence ID" value="NZ_CP129968.2"/>
</dbReference>
<feature type="transmembrane region" description="Helical" evidence="2">
    <location>
        <begin position="57"/>
        <end position="74"/>
    </location>
</feature>